<gene>
    <name evidence="2" type="ORF">CWE14_13740</name>
</gene>
<dbReference type="AlphaFoldDB" id="A0A432WDG5"/>
<evidence type="ECO:0000256" key="1">
    <source>
        <dbReference type="SAM" id="MobiDB-lite"/>
    </source>
</evidence>
<proteinExistence type="predicted"/>
<feature type="compositionally biased region" description="Basic and acidic residues" evidence="1">
    <location>
        <begin position="39"/>
        <end position="49"/>
    </location>
</feature>
<dbReference type="SUPFAM" id="SSF56935">
    <property type="entry name" value="Porins"/>
    <property type="match status" value="1"/>
</dbReference>
<organism evidence="2 3">
    <name type="scientific">Aliidiomarina soli</name>
    <dbReference type="NCBI Taxonomy" id="1928574"/>
    <lineage>
        <taxon>Bacteria</taxon>
        <taxon>Pseudomonadati</taxon>
        <taxon>Pseudomonadota</taxon>
        <taxon>Gammaproteobacteria</taxon>
        <taxon>Alteromonadales</taxon>
        <taxon>Idiomarinaceae</taxon>
        <taxon>Aliidiomarina</taxon>
    </lineage>
</organism>
<evidence type="ECO:0000313" key="2">
    <source>
        <dbReference type="EMBL" id="RUO30455.1"/>
    </source>
</evidence>
<dbReference type="EMBL" id="PIPO01000006">
    <property type="protein sequence ID" value="RUO30455.1"/>
    <property type="molecule type" value="Genomic_DNA"/>
</dbReference>
<protein>
    <recommendedName>
        <fullName evidence="4">Carbohydrate porin</fullName>
    </recommendedName>
</protein>
<dbReference type="CDD" id="cd14688">
    <property type="entry name" value="bZIP_YAP"/>
    <property type="match status" value="1"/>
</dbReference>
<reference evidence="2 3" key="1">
    <citation type="journal article" date="2011" name="Front. Microbiol.">
        <title>Genomic signatures of strain selection and enhancement in Bacillus atrophaeus var. globigii, a historical biowarfare simulant.</title>
        <authorList>
            <person name="Gibbons H.S."/>
            <person name="Broomall S.M."/>
            <person name="McNew L.A."/>
            <person name="Daligault H."/>
            <person name="Chapman C."/>
            <person name="Bruce D."/>
            <person name="Karavis M."/>
            <person name="Krepps M."/>
            <person name="McGregor P.A."/>
            <person name="Hong C."/>
            <person name="Park K.H."/>
            <person name="Akmal A."/>
            <person name="Feldman A."/>
            <person name="Lin J.S."/>
            <person name="Chang W.E."/>
            <person name="Higgs B.W."/>
            <person name="Demirev P."/>
            <person name="Lindquist J."/>
            <person name="Liem A."/>
            <person name="Fochler E."/>
            <person name="Read T.D."/>
            <person name="Tapia R."/>
            <person name="Johnson S."/>
            <person name="Bishop-Lilly K.A."/>
            <person name="Detter C."/>
            <person name="Han C."/>
            <person name="Sozhamannan S."/>
            <person name="Rosenzweig C.N."/>
            <person name="Skowronski E.W."/>
        </authorList>
    </citation>
    <scope>NUCLEOTIDE SEQUENCE [LARGE SCALE GENOMIC DNA]</scope>
    <source>
        <strain evidence="2 3">Y4G10-17</strain>
    </source>
</reference>
<feature type="region of interest" description="Disordered" evidence="1">
    <location>
        <begin position="39"/>
        <end position="60"/>
    </location>
</feature>
<keyword evidence="3" id="KW-1185">Reference proteome</keyword>
<feature type="region of interest" description="Disordered" evidence="1">
    <location>
        <begin position="1"/>
        <end position="20"/>
    </location>
</feature>
<feature type="compositionally biased region" description="Polar residues" evidence="1">
    <location>
        <begin position="1"/>
        <end position="12"/>
    </location>
</feature>
<name>A0A432WDG5_9GAMM</name>
<evidence type="ECO:0000313" key="3">
    <source>
        <dbReference type="Proteomes" id="UP000287823"/>
    </source>
</evidence>
<dbReference type="Proteomes" id="UP000287823">
    <property type="component" value="Unassembled WGS sequence"/>
</dbReference>
<comment type="caution">
    <text evidence="2">The sequence shown here is derived from an EMBL/GenBank/DDBJ whole genome shotgun (WGS) entry which is preliminary data.</text>
</comment>
<evidence type="ECO:0008006" key="4">
    <source>
        <dbReference type="Google" id="ProtNLM"/>
    </source>
</evidence>
<accession>A0A432WDG5</accession>
<sequence length="414" mass="46813">MSTSVAAQQNPASDREEQRLQSLEQRLSELEEELAIARRDLRETQRENEEVAETVTARDDDSNGIQFGGAVRFQYVLADYDEGQKNRGGDMQFDLFRLNFDGEMNGAILSAEYRWFEYMDALRHAYFGYNFTDEWQGQVGVVIQPWGVMPYNSHSYFFSSNFYIGFEDNPGTGIKFTKRSDDWDLDFALILNDDLGGSTGDVRSRADSYNYNVSGIRLPGEDIYAEPERTASENNTFITRIARKFSFGDDELEIGVSGQYGDIDDGLDSVGSKQALGLHAAYSTGRWEFHGQWTHYDYDLDIENEGVVVGAYAYFDTIPTRSNLYTANVAYNYPVDFGPVESLQFYNNTSLITDKRGYQEDTVMNVAGMAVAAGGIYTYFDLVSAKNQPFANGSIAGEDTGWNTRFNINFGYYF</sequence>